<organism evidence="1 2">
    <name type="scientific">Araneus ventricosus</name>
    <name type="common">Orbweaver spider</name>
    <name type="synonym">Epeira ventricosa</name>
    <dbReference type="NCBI Taxonomy" id="182803"/>
    <lineage>
        <taxon>Eukaryota</taxon>
        <taxon>Metazoa</taxon>
        <taxon>Ecdysozoa</taxon>
        <taxon>Arthropoda</taxon>
        <taxon>Chelicerata</taxon>
        <taxon>Arachnida</taxon>
        <taxon>Araneae</taxon>
        <taxon>Araneomorphae</taxon>
        <taxon>Entelegynae</taxon>
        <taxon>Araneoidea</taxon>
        <taxon>Araneidae</taxon>
        <taxon>Araneus</taxon>
    </lineage>
</organism>
<sequence length="121" mass="13490">MRNTEGRYKISRLNKRSIKNGTVHQRDTFPAEMLSATQGVKKRLFVVLGSDFRTSDSETNTTEVTLRSFTFPISFFLYPLSSLLNTLTSKGRGVVVVLPPGDSSSSWTNRPTAVVCLPSWC</sequence>
<keyword evidence="2" id="KW-1185">Reference proteome</keyword>
<protein>
    <submittedName>
        <fullName evidence="1">Uncharacterized protein</fullName>
    </submittedName>
</protein>
<dbReference type="Proteomes" id="UP000499080">
    <property type="component" value="Unassembled WGS sequence"/>
</dbReference>
<proteinExistence type="predicted"/>
<comment type="caution">
    <text evidence="1">The sequence shown here is derived from an EMBL/GenBank/DDBJ whole genome shotgun (WGS) entry which is preliminary data.</text>
</comment>
<accession>A0A4Y2JK55</accession>
<dbReference type="EMBL" id="BGPR01003579">
    <property type="protein sequence ID" value="GBM89849.1"/>
    <property type="molecule type" value="Genomic_DNA"/>
</dbReference>
<name>A0A4Y2JK55_ARAVE</name>
<reference evidence="1 2" key="1">
    <citation type="journal article" date="2019" name="Sci. Rep.">
        <title>Orb-weaving spider Araneus ventricosus genome elucidates the spidroin gene catalogue.</title>
        <authorList>
            <person name="Kono N."/>
            <person name="Nakamura H."/>
            <person name="Ohtoshi R."/>
            <person name="Moran D.A.P."/>
            <person name="Shinohara A."/>
            <person name="Yoshida Y."/>
            <person name="Fujiwara M."/>
            <person name="Mori M."/>
            <person name="Tomita M."/>
            <person name="Arakawa K."/>
        </authorList>
    </citation>
    <scope>NUCLEOTIDE SEQUENCE [LARGE SCALE GENOMIC DNA]</scope>
</reference>
<evidence type="ECO:0000313" key="2">
    <source>
        <dbReference type="Proteomes" id="UP000499080"/>
    </source>
</evidence>
<dbReference type="AlphaFoldDB" id="A0A4Y2JK55"/>
<evidence type="ECO:0000313" key="1">
    <source>
        <dbReference type="EMBL" id="GBM89849.1"/>
    </source>
</evidence>
<gene>
    <name evidence="1" type="ORF">AVEN_107951_1</name>
</gene>